<name>A0ABU7GCQ2_9SPHN</name>
<feature type="compositionally biased region" description="Gly residues" evidence="1">
    <location>
        <begin position="230"/>
        <end position="241"/>
    </location>
</feature>
<dbReference type="Proteomes" id="UP001343492">
    <property type="component" value="Unassembled WGS sequence"/>
</dbReference>
<reference evidence="2 3" key="1">
    <citation type="submission" date="2024-01" db="EMBL/GenBank/DDBJ databases">
        <title>The genome sequence of Erythrobacteraceae sp. strain 1XM1-14.</title>
        <authorList>
            <person name="Liu Y."/>
        </authorList>
    </citation>
    <scope>NUCLEOTIDE SEQUENCE [LARGE SCALE GENOMIC DNA]</scope>
    <source>
        <strain evidence="2 3">1XM1-14</strain>
    </source>
</reference>
<evidence type="ECO:0000313" key="3">
    <source>
        <dbReference type="Proteomes" id="UP001343492"/>
    </source>
</evidence>
<keyword evidence="3" id="KW-1185">Reference proteome</keyword>
<sequence length="314" mass="34259">MTSLGIEVGACPAQYGRTGGDLFGKEGSDPMKTRTKLGMVATVSAIAMLATVADARHQWRKYEWAYDGTEIDAPVIDNTSGGGWSTRVAKAVNDWNKSSRIEAQIPVPKGTNTNCNFVLGQIQVCNADYGSTGWLGIASISINGNEIIAGYTKLNDYYFNQPSYNTEDWKQLVTCQEIGHDYGLAHQNENFMTDATASCMEYTSWPEGNTTPDQHDYDQLEAMYTVSDGTTGGGGKGGKPGGKPATLPSVGNTPDSWGNPIEFLPNGKPHVYERQFKSYRVITHVTWTIEAAAEQGDHHDSGPRQHSGDRHFDF</sequence>
<dbReference type="Gene3D" id="3.40.390.10">
    <property type="entry name" value="Collagenase (Catalytic Domain)"/>
    <property type="match status" value="1"/>
</dbReference>
<proteinExistence type="predicted"/>
<feature type="compositionally biased region" description="Basic and acidic residues" evidence="1">
    <location>
        <begin position="295"/>
        <end position="314"/>
    </location>
</feature>
<dbReference type="RefSeq" id="WP_354143981.1">
    <property type="nucleotide sequence ID" value="NZ_JAZDQV010000003.1"/>
</dbReference>
<dbReference type="EMBL" id="JAZDQV010000003">
    <property type="protein sequence ID" value="MEE1876875.1"/>
    <property type="molecule type" value="Genomic_DNA"/>
</dbReference>
<feature type="region of interest" description="Disordered" evidence="1">
    <location>
        <begin position="229"/>
        <end position="254"/>
    </location>
</feature>
<evidence type="ECO:0008006" key="4">
    <source>
        <dbReference type="Google" id="ProtNLM"/>
    </source>
</evidence>
<dbReference type="SUPFAM" id="SSF55486">
    <property type="entry name" value="Metalloproteases ('zincins'), catalytic domain"/>
    <property type="match status" value="1"/>
</dbReference>
<feature type="region of interest" description="Disordered" evidence="1">
    <location>
        <begin position="294"/>
        <end position="314"/>
    </location>
</feature>
<accession>A0ABU7GCQ2</accession>
<evidence type="ECO:0000313" key="2">
    <source>
        <dbReference type="EMBL" id="MEE1876875.1"/>
    </source>
</evidence>
<gene>
    <name evidence="2" type="ORF">VRS74_04155</name>
</gene>
<organism evidence="2 3">
    <name type="scientific">Altererythrobacter litoralis</name>
    <dbReference type="NCBI Taxonomy" id="3113904"/>
    <lineage>
        <taxon>Bacteria</taxon>
        <taxon>Pseudomonadati</taxon>
        <taxon>Pseudomonadota</taxon>
        <taxon>Alphaproteobacteria</taxon>
        <taxon>Sphingomonadales</taxon>
        <taxon>Erythrobacteraceae</taxon>
        <taxon>Altererythrobacter</taxon>
    </lineage>
</organism>
<comment type="caution">
    <text evidence="2">The sequence shown here is derived from an EMBL/GenBank/DDBJ whole genome shotgun (WGS) entry which is preliminary data.</text>
</comment>
<evidence type="ECO:0000256" key="1">
    <source>
        <dbReference type="SAM" id="MobiDB-lite"/>
    </source>
</evidence>
<dbReference type="InterPro" id="IPR024079">
    <property type="entry name" value="MetalloPept_cat_dom_sf"/>
</dbReference>
<protein>
    <recommendedName>
        <fullName evidence="4">Matrixin family metalloprotease</fullName>
    </recommendedName>
</protein>